<evidence type="ECO:0000313" key="4">
    <source>
        <dbReference type="Proteomes" id="UP000195913"/>
    </source>
</evidence>
<dbReference type="InterPro" id="IPR010310">
    <property type="entry name" value="T7SS_ESAT-6-like"/>
</dbReference>
<evidence type="ECO:0000256" key="2">
    <source>
        <dbReference type="SAM" id="MobiDB-lite"/>
    </source>
</evidence>
<dbReference type="Gene3D" id="1.10.287.1060">
    <property type="entry name" value="ESAT-6-like"/>
    <property type="match status" value="1"/>
</dbReference>
<dbReference type="EMBL" id="FUHW01000019">
    <property type="protein sequence ID" value="SJM55827.1"/>
    <property type="molecule type" value="Genomic_DNA"/>
</dbReference>
<gene>
    <name evidence="3" type="ORF">FM101_04170</name>
</gene>
<dbReference type="AlphaFoldDB" id="A0A1R4FIZ4"/>
<protein>
    <recommendedName>
        <fullName evidence="1">ESAT-6-like protein</fullName>
    </recommendedName>
</protein>
<dbReference type="Proteomes" id="UP000195913">
    <property type="component" value="Unassembled WGS sequence"/>
</dbReference>
<sequence length="98" mass="10755">MTMSSFSANTAEMRGRAQSVQGTIERLRAEVNTMQAGLRDLESSWHGAASSNFQAVVADWRATQMKVEESLTAINTALSQASQQYDDAEAANARMFTY</sequence>
<accession>A0A1R4FIZ4</accession>
<evidence type="ECO:0000256" key="1">
    <source>
        <dbReference type="RuleBase" id="RU362001"/>
    </source>
</evidence>
<feature type="region of interest" description="Disordered" evidence="2">
    <location>
        <begin position="1"/>
        <end position="21"/>
    </location>
</feature>
<dbReference type="Pfam" id="PF06013">
    <property type="entry name" value="WXG100"/>
    <property type="match status" value="1"/>
</dbReference>
<keyword evidence="4" id="KW-1185">Reference proteome</keyword>
<dbReference type="InterPro" id="IPR036689">
    <property type="entry name" value="ESAT-6-like_sf"/>
</dbReference>
<evidence type="ECO:0000313" key="3">
    <source>
        <dbReference type="EMBL" id="SJM55827.1"/>
    </source>
</evidence>
<dbReference type="NCBIfam" id="TIGR03930">
    <property type="entry name" value="WXG100_ESAT6"/>
    <property type="match status" value="1"/>
</dbReference>
<dbReference type="SUPFAM" id="SSF140453">
    <property type="entry name" value="EsxAB dimer-like"/>
    <property type="match status" value="1"/>
</dbReference>
<proteinExistence type="inferred from homology"/>
<organism evidence="3 4">
    <name type="scientific">Arthrobacter rhombi</name>
    <dbReference type="NCBI Taxonomy" id="71253"/>
    <lineage>
        <taxon>Bacteria</taxon>
        <taxon>Bacillati</taxon>
        <taxon>Actinomycetota</taxon>
        <taxon>Actinomycetes</taxon>
        <taxon>Micrococcales</taxon>
        <taxon>Micrococcaceae</taxon>
        <taxon>Arthrobacter</taxon>
    </lineage>
</organism>
<comment type="similarity">
    <text evidence="1">Belongs to the WXG100 family.</text>
</comment>
<name>A0A1R4FIZ4_9MICC</name>
<reference evidence="3 4" key="1">
    <citation type="submission" date="2017-02" db="EMBL/GenBank/DDBJ databases">
        <authorList>
            <person name="Peterson S.W."/>
        </authorList>
    </citation>
    <scope>NUCLEOTIDE SEQUENCE [LARGE SCALE GENOMIC DNA]</scope>
    <source>
        <strain evidence="3 4">B Ar 00.02</strain>
    </source>
</reference>
<feature type="compositionally biased region" description="Polar residues" evidence="2">
    <location>
        <begin position="1"/>
        <end position="10"/>
    </location>
</feature>